<organism evidence="2">
    <name type="scientific">Echinococcus granulosus</name>
    <name type="common">Hydatid tapeworm</name>
    <dbReference type="NCBI Taxonomy" id="6210"/>
    <lineage>
        <taxon>Eukaryota</taxon>
        <taxon>Metazoa</taxon>
        <taxon>Spiralia</taxon>
        <taxon>Lophotrochozoa</taxon>
        <taxon>Platyhelminthes</taxon>
        <taxon>Cestoda</taxon>
        <taxon>Eucestoda</taxon>
        <taxon>Cyclophyllidea</taxon>
        <taxon>Taeniidae</taxon>
        <taxon>Echinococcus</taxon>
        <taxon>Echinococcus granulosus group</taxon>
    </lineage>
</organism>
<reference evidence="4" key="3">
    <citation type="submission" date="2020-10" db="UniProtKB">
        <authorList>
            <consortium name="WormBaseParasite"/>
        </authorList>
    </citation>
    <scope>IDENTIFICATION</scope>
</reference>
<protein>
    <submittedName>
        <fullName evidence="2 4">Ubiquitin 3</fullName>
    </submittedName>
</protein>
<dbReference type="AlphaFoldDB" id="A0A068WYK1"/>
<gene>
    <name evidence="2" type="ORF">EgrG_002033200</name>
</gene>
<dbReference type="SUPFAM" id="SSF54236">
    <property type="entry name" value="Ubiquitin-like"/>
    <property type="match status" value="2"/>
</dbReference>
<name>A0A068WYK1_ECHGR</name>
<dbReference type="InterPro" id="IPR000626">
    <property type="entry name" value="Ubiquitin-like_dom"/>
</dbReference>
<evidence type="ECO:0000313" key="3">
    <source>
        <dbReference type="Proteomes" id="UP000492820"/>
    </source>
</evidence>
<dbReference type="CDD" id="cd17039">
    <property type="entry name" value="Ubl_ubiquitin_like"/>
    <property type="match status" value="2"/>
</dbReference>
<accession>A0A068WYK1</accession>
<evidence type="ECO:0000313" key="2">
    <source>
        <dbReference type="EMBL" id="CDS22775.1"/>
    </source>
</evidence>
<dbReference type="OrthoDB" id="6232708at2759"/>
<dbReference type="Proteomes" id="UP000492820">
    <property type="component" value="Unassembled WGS sequence"/>
</dbReference>
<reference evidence="2 3" key="1">
    <citation type="journal article" date="2013" name="Nature">
        <title>The genomes of four tapeworm species reveal adaptations to parasitism.</title>
        <authorList>
            <person name="Tsai I.J."/>
            <person name="Zarowiecki M."/>
            <person name="Holroyd N."/>
            <person name="Garciarrubio A."/>
            <person name="Sanchez-Flores A."/>
            <person name="Brooks K.L."/>
            <person name="Tracey A."/>
            <person name="Bobes R.J."/>
            <person name="Fragoso G."/>
            <person name="Sciutto E."/>
            <person name="Aslett M."/>
            <person name="Beasley H."/>
            <person name="Bennett H.M."/>
            <person name="Cai J."/>
            <person name="Camicia F."/>
            <person name="Clark R."/>
            <person name="Cucher M."/>
            <person name="De Silva N."/>
            <person name="Day T.A."/>
            <person name="Deplazes P."/>
            <person name="Estrada K."/>
            <person name="Fernandez C."/>
            <person name="Holland P.W."/>
            <person name="Hou J."/>
            <person name="Hu S."/>
            <person name="Huckvale T."/>
            <person name="Hung S.S."/>
            <person name="Kamenetzky L."/>
            <person name="Keane J.A."/>
            <person name="Kiss F."/>
            <person name="Koziol U."/>
            <person name="Lambert O."/>
            <person name="Liu K."/>
            <person name="Luo X."/>
            <person name="Luo Y."/>
            <person name="Macchiaroli N."/>
            <person name="Nichol S."/>
            <person name="Paps J."/>
            <person name="Parkinson J."/>
            <person name="Pouchkina-Stantcheva N."/>
            <person name="Riddiford N."/>
            <person name="Rosenzvit M."/>
            <person name="Salinas G."/>
            <person name="Wasmuth J.D."/>
            <person name="Zamanian M."/>
            <person name="Zheng Y."/>
            <person name="Cai X."/>
            <person name="Soberon X."/>
            <person name="Olson P.D."/>
            <person name="Laclette J.P."/>
            <person name="Brehm K."/>
            <person name="Berriman M."/>
            <person name="Garciarrubio A."/>
            <person name="Bobes R.J."/>
            <person name="Fragoso G."/>
            <person name="Sanchez-Flores A."/>
            <person name="Estrada K."/>
            <person name="Cevallos M.A."/>
            <person name="Morett E."/>
            <person name="Gonzalez V."/>
            <person name="Portillo T."/>
            <person name="Ochoa-Leyva A."/>
            <person name="Jose M.V."/>
            <person name="Sciutto E."/>
            <person name="Landa A."/>
            <person name="Jimenez L."/>
            <person name="Valdes V."/>
            <person name="Carrero J.C."/>
            <person name="Larralde C."/>
            <person name="Morales-Montor J."/>
            <person name="Limon-Lason J."/>
            <person name="Soberon X."/>
            <person name="Laclette J.P."/>
        </authorList>
    </citation>
    <scope>NUCLEOTIDE SEQUENCE [LARGE SCALE GENOMIC DNA]</scope>
</reference>
<dbReference type="Pfam" id="PF00240">
    <property type="entry name" value="ubiquitin"/>
    <property type="match status" value="2"/>
</dbReference>
<evidence type="ECO:0000313" key="4">
    <source>
        <dbReference type="WBParaSite" id="EgrG_002033200"/>
    </source>
</evidence>
<dbReference type="Gene3D" id="3.10.20.90">
    <property type="entry name" value="Phosphatidylinositol 3-kinase Catalytic Subunit, Chain A, domain 1"/>
    <property type="match status" value="2"/>
</dbReference>
<reference evidence="2" key="2">
    <citation type="submission" date="2014-06" db="EMBL/GenBank/DDBJ databases">
        <authorList>
            <person name="Aslett M."/>
        </authorList>
    </citation>
    <scope>NUCLEOTIDE SEQUENCE</scope>
</reference>
<proteinExistence type="predicted"/>
<dbReference type="EMBL" id="LK028587">
    <property type="protein sequence ID" value="CDS22775.1"/>
    <property type="molecule type" value="Genomic_DNA"/>
</dbReference>
<evidence type="ECO:0000259" key="1">
    <source>
        <dbReference type="PROSITE" id="PS50053"/>
    </source>
</evidence>
<dbReference type="InterPro" id="IPR029071">
    <property type="entry name" value="Ubiquitin-like_domsf"/>
</dbReference>
<feature type="domain" description="Ubiquitin-like" evidence="1">
    <location>
        <begin position="3"/>
        <end position="63"/>
    </location>
</feature>
<dbReference type="WBParaSite" id="EgrG_002033200">
    <property type="protein sequence ID" value="EgrG_002033200"/>
    <property type="gene ID" value="EgrG_002033200"/>
</dbReference>
<dbReference type="PROSITE" id="PS50053">
    <property type="entry name" value="UBIQUITIN_2"/>
    <property type="match status" value="2"/>
</dbReference>
<sequence>MPLHVSIIFRQRVLTQLTINENLLVYNLKARITKSINIPTRDQTLTFDGVLLENCRLLRVYKLPSVVDINMNVPLSCPIKYKVFITAPFQNRPLKLRMRMERTLGEMKKIIEQYEQVPSDQQIIVYDCCIFDRVDDALTLAALGIKDNAKIEVILKYNKREDIDSVKTMRMKSKMSTLSPSIRQAYPDSNSEVVIERYRPK</sequence>
<feature type="domain" description="Ubiquitin-like" evidence="1">
    <location>
        <begin position="81"/>
        <end position="156"/>
    </location>
</feature>